<gene>
    <name evidence="1" type="primary">PDE3A</name>
</gene>
<organism evidence="1">
    <name type="scientific">Iconisemion striatum</name>
    <dbReference type="NCBI Taxonomy" id="60296"/>
    <lineage>
        <taxon>Eukaryota</taxon>
        <taxon>Metazoa</taxon>
        <taxon>Chordata</taxon>
        <taxon>Craniata</taxon>
        <taxon>Vertebrata</taxon>
        <taxon>Euteleostomi</taxon>
        <taxon>Actinopterygii</taxon>
        <taxon>Neopterygii</taxon>
        <taxon>Teleostei</taxon>
        <taxon>Neoteleostei</taxon>
        <taxon>Acanthomorphata</taxon>
        <taxon>Ovalentaria</taxon>
        <taxon>Atherinomorphae</taxon>
        <taxon>Cyprinodontiformes</taxon>
        <taxon>Nothobranchiidae</taxon>
        <taxon>Iconisemion</taxon>
    </lineage>
</organism>
<feature type="non-terminal residue" evidence="1">
    <location>
        <position position="1"/>
    </location>
</feature>
<accession>A0A1A7YAA6</accession>
<reference evidence="1" key="2">
    <citation type="submission" date="2016-06" db="EMBL/GenBank/DDBJ databases">
        <title>The genome of a short-lived fish provides insights into sex chromosome evolution and the genetic control of aging.</title>
        <authorList>
            <person name="Reichwald K."/>
            <person name="Felder M."/>
            <person name="Petzold A."/>
            <person name="Koch P."/>
            <person name="Groth M."/>
            <person name="Platzer M."/>
        </authorList>
    </citation>
    <scope>NUCLEOTIDE SEQUENCE</scope>
    <source>
        <tissue evidence="1">Brain</tissue>
    </source>
</reference>
<reference evidence="1" key="1">
    <citation type="submission" date="2016-05" db="EMBL/GenBank/DDBJ databases">
        <authorList>
            <person name="Lavstsen T."/>
            <person name="Jespersen J.S."/>
        </authorList>
    </citation>
    <scope>NUCLEOTIDE SEQUENCE</scope>
    <source>
        <tissue evidence="1">Brain</tissue>
    </source>
</reference>
<proteinExistence type="predicted"/>
<evidence type="ECO:0000313" key="1">
    <source>
        <dbReference type="EMBL" id="SBP27203.1"/>
    </source>
</evidence>
<protein>
    <submittedName>
        <fullName evidence="1">Phosphodiesterase 3A, cGMP-inhibited</fullName>
    </submittedName>
</protein>
<name>A0A1A7YAA6_9TELE</name>
<dbReference type="EMBL" id="HADX01004971">
    <property type="protein sequence ID" value="SBP27203.1"/>
    <property type="molecule type" value="Transcribed_RNA"/>
</dbReference>
<dbReference type="AlphaFoldDB" id="A0A1A7YAA6"/>
<sequence length="30" mass="3584">VVIMLWLVYVICPHKMNRFSAHLLGYDLHD</sequence>